<keyword evidence="3" id="KW-1185">Reference proteome</keyword>
<reference evidence="2" key="1">
    <citation type="submission" date="2023-06" db="EMBL/GenBank/DDBJ databases">
        <title>Genomic analysis of the entomopathogenic nematode Steinernema hermaphroditum.</title>
        <authorList>
            <person name="Schwarz E.M."/>
            <person name="Heppert J.K."/>
            <person name="Baniya A."/>
            <person name="Schwartz H.T."/>
            <person name="Tan C.-H."/>
            <person name="Antoshechkin I."/>
            <person name="Sternberg P.W."/>
            <person name="Goodrich-Blair H."/>
            <person name="Dillman A.R."/>
        </authorList>
    </citation>
    <scope>NUCLEOTIDE SEQUENCE</scope>
    <source>
        <strain evidence="2">PS9179</strain>
        <tissue evidence="2">Whole animal</tissue>
    </source>
</reference>
<feature type="compositionally biased region" description="Pro residues" evidence="1">
    <location>
        <begin position="13"/>
        <end position="29"/>
    </location>
</feature>
<evidence type="ECO:0000256" key="1">
    <source>
        <dbReference type="SAM" id="MobiDB-lite"/>
    </source>
</evidence>
<evidence type="ECO:0000313" key="2">
    <source>
        <dbReference type="EMBL" id="KAK0409220.1"/>
    </source>
</evidence>
<organism evidence="2 3">
    <name type="scientific">Steinernema hermaphroditum</name>
    <dbReference type="NCBI Taxonomy" id="289476"/>
    <lineage>
        <taxon>Eukaryota</taxon>
        <taxon>Metazoa</taxon>
        <taxon>Ecdysozoa</taxon>
        <taxon>Nematoda</taxon>
        <taxon>Chromadorea</taxon>
        <taxon>Rhabditida</taxon>
        <taxon>Tylenchina</taxon>
        <taxon>Panagrolaimomorpha</taxon>
        <taxon>Strongyloidoidea</taxon>
        <taxon>Steinernematidae</taxon>
        <taxon>Steinernema</taxon>
    </lineage>
</organism>
<gene>
    <name evidence="2" type="ORF">QR680_004412</name>
</gene>
<accession>A0AA39LTY2</accession>
<protein>
    <submittedName>
        <fullName evidence="2">Uncharacterized protein</fullName>
    </submittedName>
</protein>
<dbReference type="AlphaFoldDB" id="A0AA39LTY2"/>
<dbReference type="Proteomes" id="UP001175271">
    <property type="component" value="Unassembled WGS sequence"/>
</dbReference>
<comment type="caution">
    <text evidence="2">The sequence shown here is derived from an EMBL/GenBank/DDBJ whole genome shotgun (WGS) entry which is preliminary data.</text>
</comment>
<evidence type="ECO:0000313" key="3">
    <source>
        <dbReference type="Proteomes" id="UP001175271"/>
    </source>
</evidence>
<sequence length="71" mass="7327">MQRASPAPTGYVQPPPQYAPPPPSAPVEPVPQAYNQVPPQPQYAPPPPPQAQPLPELPPPAGGYVTGAKSA</sequence>
<feature type="region of interest" description="Disordered" evidence="1">
    <location>
        <begin position="1"/>
        <end position="71"/>
    </location>
</feature>
<name>A0AA39LTY2_9BILA</name>
<dbReference type="EMBL" id="JAUCMV010000003">
    <property type="protein sequence ID" value="KAK0409220.1"/>
    <property type="molecule type" value="Genomic_DNA"/>
</dbReference>
<proteinExistence type="predicted"/>
<feature type="compositionally biased region" description="Pro residues" evidence="1">
    <location>
        <begin position="38"/>
        <end position="61"/>
    </location>
</feature>